<keyword evidence="3" id="KW-1185">Reference proteome</keyword>
<dbReference type="SUPFAM" id="SSF56112">
    <property type="entry name" value="Protein kinase-like (PK-like)"/>
    <property type="match status" value="1"/>
</dbReference>
<dbReference type="InterPro" id="IPR051824">
    <property type="entry name" value="LRR_Rcpt-Like_S/T_Kinase"/>
</dbReference>
<name>A0A4Y7JT50_PAPSO</name>
<proteinExistence type="predicted"/>
<reference evidence="2 3" key="1">
    <citation type="journal article" date="2018" name="Science">
        <title>The opium poppy genome and morphinan production.</title>
        <authorList>
            <person name="Guo L."/>
            <person name="Winzer T."/>
            <person name="Yang X."/>
            <person name="Li Y."/>
            <person name="Ning Z."/>
            <person name="He Z."/>
            <person name="Teodor R."/>
            <person name="Lu Y."/>
            <person name="Bowser T.A."/>
            <person name="Graham I.A."/>
            <person name="Ye K."/>
        </authorList>
    </citation>
    <scope>NUCLEOTIDE SEQUENCE [LARGE SCALE GENOMIC DNA]</scope>
    <source>
        <strain evidence="3">cv. HN1</strain>
        <tissue evidence="2">Leaves</tissue>
    </source>
</reference>
<gene>
    <name evidence="2" type="ORF">C5167_024999</name>
</gene>
<dbReference type="Gene3D" id="3.30.200.20">
    <property type="entry name" value="Phosphorylase Kinase, domain 1"/>
    <property type="match status" value="1"/>
</dbReference>
<protein>
    <recommendedName>
        <fullName evidence="1">Protein kinase domain-containing protein</fullName>
    </recommendedName>
</protein>
<dbReference type="InterPro" id="IPR001245">
    <property type="entry name" value="Ser-Thr/Tyr_kinase_cat_dom"/>
</dbReference>
<dbReference type="InterPro" id="IPR011009">
    <property type="entry name" value="Kinase-like_dom_sf"/>
</dbReference>
<dbReference type="PANTHER" id="PTHR48006:SF100">
    <property type="entry name" value="LRR RECEPTOR-LIKE SERINE_THREONINE-KINASE-RELATED"/>
    <property type="match status" value="1"/>
</dbReference>
<dbReference type="PROSITE" id="PS50011">
    <property type="entry name" value="PROTEIN_KINASE_DOM"/>
    <property type="match status" value="1"/>
</dbReference>
<dbReference type="AlphaFoldDB" id="A0A4Y7JT50"/>
<evidence type="ECO:0000313" key="2">
    <source>
        <dbReference type="EMBL" id="RZC63240.1"/>
    </source>
</evidence>
<dbReference type="InterPro" id="IPR000719">
    <property type="entry name" value="Prot_kinase_dom"/>
</dbReference>
<dbReference type="GO" id="GO:0004672">
    <property type="term" value="F:protein kinase activity"/>
    <property type="evidence" value="ECO:0007669"/>
    <property type="project" value="InterPro"/>
</dbReference>
<dbReference type="Proteomes" id="UP000316621">
    <property type="component" value="Chromosome 5"/>
</dbReference>
<dbReference type="Gramene" id="RZC63240">
    <property type="protein sequence ID" value="RZC63240"/>
    <property type="gene ID" value="C5167_024999"/>
</dbReference>
<accession>A0A4Y7JT50</accession>
<evidence type="ECO:0000313" key="3">
    <source>
        <dbReference type="Proteomes" id="UP000316621"/>
    </source>
</evidence>
<evidence type="ECO:0000259" key="1">
    <source>
        <dbReference type="PROSITE" id="PS50011"/>
    </source>
</evidence>
<dbReference type="PANTHER" id="PTHR48006">
    <property type="entry name" value="LEUCINE-RICH REPEAT-CONTAINING PROTEIN DDB_G0281931-RELATED"/>
    <property type="match status" value="1"/>
</dbReference>
<organism evidence="2 3">
    <name type="scientific">Papaver somniferum</name>
    <name type="common">Opium poppy</name>
    <dbReference type="NCBI Taxonomy" id="3469"/>
    <lineage>
        <taxon>Eukaryota</taxon>
        <taxon>Viridiplantae</taxon>
        <taxon>Streptophyta</taxon>
        <taxon>Embryophyta</taxon>
        <taxon>Tracheophyta</taxon>
        <taxon>Spermatophyta</taxon>
        <taxon>Magnoliopsida</taxon>
        <taxon>Ranunculales</taxon>
        <taxon>Papaveraceae</taxon>
        <taxon>Papaveroideae</taxon>
        <taxon>Papaver</taxon>
    </lineage>
</organism>
<dbReference type="EMBL" id="CM010719">
    <property type="protein sequence ID" value="RZC63240.1"/>
    <property type="molecule type" value="Genomic_DNA"/>
</dbReference>
<dbReference type="Gene3D" id="1.10.510.10">
    <property type="entry name" value="Transferase(Phosphotransferase) domain 1"/>
    <property type="match status" value="1"/>
</dbReference>
<dbReference type="Pfam" id="PF07714">
    <property type="entry name" value="PK_Tyr_Ser-Thr"/>
    <property type="match status" value="1"/>
</dbReference>
<sequence length="373" mass="41356">MILKPKGKRKNLVGVLLSVELELNLYRPTKGVLPDKGAIAVKILSQDSQQGHREFSSEINALSTQNIVTLFGHCVAANNKFLLVYEYQSNGSLVDALFGNKNLKERLNWETRLKICIGIAKGLCILAQRSSIQNEHLNPKISDFGLAKLLNDGEGAYTIVAGTRGYMDPEYFRTGYLTQKSDVYSFGVLAQGLKKKQHLISLLDQDLINFSVNEATKVDIPTPETPIPNPKASSTSLTFEDITYGGDELELGCVEDKIRVLESSGLLLIEGKPLVLMTWNWKLKFDKAVSMKSIPVWVKIYNLPLFLWNPSGLSKVISALGIPICADQKTTKQQRLDSARLEELSIYSTWNTIGNYQGVPVVSHLGTLSRIAN</sequence>
<dbReference type="GO" id="GO:0005524">
    <property type="term" value="F:ATP binding"/>
    <property type="evidence" value="ECO:0007669"/>
    <property type="project" value="InterPro"/>
</dbReference>
<feature type="domain" description="Protein kinase" evidence="1">
    <location>
        <begin position="1"/>
        <end position="306"/>
    </location>
</feature>